<dbReference type="AlphaFoldDB" id="A0A4Y2H5E4"/>
<reference evidence="1 2" key="1">
    <citation type="journal article" date="2019" name="Sci. Rep.">
        <title>Orb-weaving spider Araneus ventricosus genome elucidates the spidroin gene catalogue.</title>
        <authorList>
            <person name="Kono N."/>
            <person name="Nakamura H."/>
            <person name="Ohtoshi R."/>
            <person name="Moran D.A.P."/>
            <person name="Shinohara A."/>
            <person name="Yoshida Y."/>
            <person name="Fujiwara M."/>
            <person name="Mori M."/>
            <person name="Tomita M."/>
            <person name="Arakawa K."/>
        </authorList>
    </citation>
    <scope>NUCLEOTIDE SEQUENCE [LARGE SCALE GENOMIC DNA]</scope>
</reference>
<accession>A0A4Y2H5E4</accession>
<protein>
    <submittedName>
        <fullName evidence="1">Uncharacterized protein</fullName>
    </submittedName>
</protein>
<evidence type="ECO:0000313" key="2">
    <source>
        <dbReference type="Proteomes" id="UP000499080"/>
    </source>
</evidence>
<proteinExistence type="predicted"/>
<organism evidence="1 2">
    <name type="scientific">Araneus ventricosus</name>
    <name type="common">Orbweaver spider</name>
    <name type="synonym">Epeira ventricosa</name>
    <dbReference type="NCBI Taxonomy" id="182803"/>
    <lineage>
        <taxon>Eukaryota</taxon>
        <taxon>Metazoa</taxon>
        <taxon>Ecdysozoa</taxon>
        <taxon>Arthropoda</taxon>
        <taxon>Chelicerata</taxon>
        <taxon>Arachnida</taxon>
        <taxon>Araneae</taxon>
        <taxon>Araneomorphae</taxon>
        <taxon>Entelegynae</taxon>
        <taxon>Araneoidea</taxon>
        <taxon>Araneidae</taxon>
        <taxon>Araneus</taxon>
    </lineage>
</organism>
<dbReference type="EMBL" id="BGPR01001720">
    <property type="protein sequence ID" value="GBM60351.1"/>
    <property type="molecule type" value="Genomic_DNA"/>
</dbReference>
<gene>
    <name evidence="1" type="ORF">AVEN_79947_1</name>
</gene>
<dbReference type="OrthoDB" id="5973575at2759"/>
<evidence type="ECO:0000313" key="1">
    <source>
        <dbReference type="EMBL" id="GBM60351.1"/>
    </source>
</evidence>
<sequence length="232" mass="26222">MRKLEVSEEGNLATAKSVNSLNSSNVLLQTCTVSVLGESSTELTRLLTDSAAERNFIRSDLVKKLKLKSIRKETLYIYSFGMKIPQRIIYDVVDVRIQSLENPRNSLQFEALLTDTITGSQINFADKVTHSSLEKRGIRLADRESVRDVQILAGGEIFWVLQPQRIEKINKHLFLTQTLFGYTVQGVTRSPREGESHSVLRVAAMPEVRDQLPEECSCGLEERLNPFPNLSR</sequence>
<keyword evidence="2" id="KW-1185">Reference proteome</keyword>
<comment type="caution">
    <text evidence="1">The sequence shown here is derived from an EMBL/GenBank/DDBJ whole genome shotgun (WGS) entry which is preliminary data.</text>
</comment>
<name>A0A4Y2H5E4_ARAVE</name>
<dbReference type="Proteomes" id="UP000499080">
    <property type="component" value="Unassembled WGS sequence"/>
</dbReference>